<evidence type="ECO:0000313" key="2">
    <source>
        <dbReference type="EMBL" id="THG34821.1"/>
    </source>
</evidence>
<keyword evidence="2" id="KW-0067">ATP-binding</keyword>
<feature type="domain" description="IstB-like ATP-binding" evidence="1">
    <location>
        <begin position="50"/>
        <end position="270"/>
    </location>
</feature>
<protein>
    <submittedName>
        <fullName evidence="2">ATP-binding protein</fullName>
    </submittedName>
</protein>
<dbReference type="Proteomes" id="UP000308978">
    <property type="component" value="Unassembled WGS sequence"/>
</dbReference>
<dbReference type="GO" id="GO:0006260">
    <property type="term" value="P:DNA replication"/>
    <property type="evidence" value="ECO:0007669"/>
    <property type="project" value="TreeGrafter"/>
</dbReference>
<evidence type="ECO:0000259" key="1">
    <source>
        <dbReference type="Pfam" id="PF01695"/>
    </source>
</evidence>
<dbReference type="PIRSF" id="PIRSF003073">
    <property type="entry name" value="DNAC_TnpB_IstB"/>
    <property type="match status" value="1"/>
</dbReference>
<proteinExistence type="predicted"/>
<keyword evidence="2" id="KW-0547">Nucleotide-binding</keyword>
<comment type="caution">
    <text evidence="2">The sequence shown here is derived from an EMBL/GenBank/DDBJ whole genome shotgun (WGS) entry which is preliminary data.</text>
</comment>
<evidence type="ECO:0000313" key="3">
    <source>
        <dbReference type="Proteomes" id="UP000308978"/>
    </source>
</evidence>
<dbReference type="AlphaFoldDB" id="A0A4S4FWZ0"/>
<dbReference type="EMBL" id="SSTJ01000022">
    <property type="protein sequence ID" value="THG34821.1"/>
    <property type="molecule type" value="Genomic_DNA"/>
</dbReference>
<accession>A0A4S4FWZ0</accession>
<dbReference type="Gene3D" id="3.40.50.300">
    <property type="entry name" value="P-loop containing nucleotide triphosphate hydrolases"/>
    <property type="match status" value="1"/>
</dbReference>
<dbReference type="PANTHER" id="PTHR30050:SF4">
    <property type="entry name" value="ATP-BINDING PROTEIN RV3427C IN INSERTION SEQUENCE-RELATED"/>
    <property type="match status" value="1"/>
</dbReference>
<dbReference type="SUPFAM" id="SSF52540">
    <property type="entry name" value="P-loop containing nucleoside triphosphate hydrolases"/>
    <property type="match status" value="1"/>
</dbReference>
<dbReference type="PANTHER" id="PTHR30050">
    <property type="entry name" value="CHROMOSOMAL REPLICATION INITIATOR PROTEIN DNAA"/>
    <property type="match status" value="1"/>
</dbReference>
<dbReference type="InterPro" id="IPR027417">
    <property type="entry name" value="P-loop_NTPase"/>
</dbReference>
<organism evidence="2 3">
    <name type="scientific">Adlercreutzia caecimuris</name>
    <dbReference type="NCBI Taxonomy" id="671266"/>
    <lineage>
        <taxon>Bacteria</taxon>
        <taxon>Bacillati</taxon>
        <taxon>Actinomycetota</taxon>
        <taxon>Coriobacteriia</taxon>
        <taxon>Eggerthellales</taxon>
        <taxon>Eggerthellaceae</taxon>
        <taxon>Adlercreutzia</taxon>
    </lineage>
</organism>
<dbReference type="Pfam" id="PF01695">
    <property type="entry name" value="IstB_IS21"/>
    <property type="match status" value="1"/>
</dbReference>
<sequence length="280" mass="31651">MRRRSSTARRARGASRVRTLGSAKGAIRMLTEEDFHRFTEFRCGAMGARLREMVDDPAFDAMTFEEKMKDLIDAEVASRQERKIAKLVKRAGFKIPDACVEDIVYLPDRKLSKDRILRLSECRWVEDRGNVVIISKTSRGKSYIAQALGTAACRKAHDVVYTRLSDMCSKLNQARDANDGSYYETISSLKLATLLIIDDFMTTPIKTVNAIDLFEIMEAREGLGATLIASQLEPNEWYLRIEGELMADSILNRIATGATFIDIEGPSMREYFAKKNAKEQ</sequence>
<dbReference type="GO" id="GO:0005524">
    <property type="term" value="F:ATP binding"/>
    <property type="evidence" value="ECO:0007669"/>
    <property type="project" value="UniProtKB-KW"/>
</dbReference>
<reference evidence="2 3" key="1">
    <citation type="submission" date="2019-04" db="EMBL/GenBank/DDBJ databases">
        <title>Microbes associate with the intestines of laboratory mice.</title>
        <authorList>
            <person name="Navarre W."/>
            <person name="Wong E."/>
            <person name="Huang K.C."/>
            <person name="Tropini C."/>
            <person name="Ng K."/>
            <person name="Yu B."/>
        </authorList>
    </citation>
    <scope>NUCLEOTIDE SEQUENCE [LARGE SCALE GENOMIC DNA]</scope>
    <source>
        <strain evidence="2 3">NM80_B27</strain>
    </source>
</reference>
<dbReference type="InterPro" id="IPR028350">
    <property type="entry name" value="DNAC/IstB-like"/>
</dbReference>
<name>A0A4S4FWZ0_9ACTN</name>
<dbReference type="InterPro" id="IPR002611">
    <property type="entry name" value="IstB_ATP-bd"/>
</dbReference>
<gene>
    <name evidence="2" type="ORF">E5986_11205</name>
</gene>